<gene>
    <name evidence="2" type="ORF">ENKO_27450</name>
</gene>
<accession>A0AA86IRD7</accession>
<dbReference type="GO" id="GO:0003677">
    <property type="term" value="F:DNA binding"/>
    <property type="evidence" value="ECO:0007669"/>
    <property type="project" value="InterPro"/>
</dbReference>
<evidence type="ECO:0000313" key="2">
    <source>
        <dbReference type="EMBL" id="BCU56151.1"/>
    </source>
</evidence>
<dbReference type="InterPro" id="IPR001387">
    <property type="entry name" value="Cro/C1-type_HTH"/>
</dbReference>
<organism evidence="2 3">
    <name type="scientific">Enterobacter kobei</name>
    <dbReference type="NCBI Taxonomy" id="208224"/>
    <lineage>
        <taxon>Bacteria</taxon>
        <taxon>Pseudomonadati</taxon>
        <taxon>Pseudomonadota</taxon>
        <taxon>Gammaproteobacteria</taxon>
        <taxon>Enterobacterales</taxon>
        <taxon>Enterobacteriaceae</taxon>
        <taxon>Enterobacter</taxon>
        <taxon>Enterobacter cloacae complex</taxon>
    </lineage>
</organism>
<dbReference type="InterPro" id="IPR010982">
    <property type="entry name" value="Lambda_DNA-bd_dom_sf"/>
</dbReference>
<dbReference type="AlphaFoldDB" id="A0AA86IRD7"/>
<feature type="domain" description="HTH cro/C1-type" evidence="1">
    <location>
        <begin position="34"/>
        <end position="74"/>
    </location>
</feature>
<dbReference type="EMBL" id="AP024590">
    <property type="protein sequence ID" value="BCU56151.1"/>
    <property type="molecule type" value="Genomic_DNA"/>
</dbReference>
<reference evidence="2" key="1">
    <citation type="submission" date="2021-04" db="EMBL/GenBank/DDBJ databases">
        <title>Difference and commonality of drug resistance evolution in various bacteria. and drug sensitivity profiles.</title>
        <authorList>
            <person name="Maeda T."/>
            <person name="Shibai A."/>
            <person name="Kawada K."/>
            <person name="Kotani H."/>
            <person name="Tarusawa Y."/>
            <person name="Tanabe K."/>
            <person name="Furusawa C."/>
        </authorList>
    </citation>
    <scope>NUCLEOTIDE SEQUENCE</scope>
    <source>
        <strain evidence="2">JCM 8580</strain>
    </source>
</reference>
<dbReference type="RefSeq" id="WP_088219709.1">
    <property type="nucleotide sequence ID" value="NZ_AP024590.1"/>
</dbReference>
<protein>
    <recommendedName>
        <fullName evidence="1">HTH cro/C1-type domain-containing protein</fullName>
    </recommendedName>
</protein>
<sequence>MMKNEPLTGDEDTSVEGLAYRLRLLIGPRSTRSVAKAWDLSYSTLNNYLNRGTEPSLSMAKKIADREGVSVEWLASGIHKEAPGLLADNGESAPQKTPPADPLEFAWSMVFNSLDKNEVEALLKVIHKEGVKGILHESRLHSDFAEQLYSLSASQRERFYAQASTMIDEIKHSYGTKDE</sequence>
<dbReference type="Gene3D" id="1.10.260.40">
    <property type="entry name" value="lambda repressor-like DNA-binding domains"/>
    <property type="match status" value="1"/>
</dbReference>
<dbReference type="PROSITE" id="PS50943">
    <property type="entry name" value="HTH_CROC1"/>
    <property type="match status" value="1"/>
</dbReference>
<evidence type="ECO:0000259" key="1">
    <source>
        <dbReference type="PROSITE" id="PS50943"/>
    </source>
</evidence>
<dbReference type="CDD" id="cd00093">
    <property type="entry name" value="HTH_XRE"/>
    <property type="match status" value="1"/>
</dbReference>
<dbReference type="Pfam" id="PF01381">
    <property type="entry name" value="HTH_3"/>
    <property type="match status" value="1"/>
</dbReference>
<dbReference type="SUPFAM" id="SSF47413">
    <property type="entry name" value="lambda repressor-like DNA-binding domains"/>
    <property type="match status" value="1"/>
</dbReference>
<dbReference type="Proteomes" id="UP000682928">
    <property type="component" value="Chromosome"/>
</dbReference>
<proteinExistence type="predicted"/>
<evidence type="ECO:0000313" key="3">
    <source>
        <dbReference type="Proteomes" id="UP000682928"/>
    </source>
</evidence>
<name>A0AA86IRD7_9ENTR</name>